<sequence length="309" mass="32509">MLVMDGTEEIGRSGPLLLADRPVFTTDGRYAFTIPSFLDEIIVVSVDSGETTSVPCEGCGDRQSACHCQIVVPIGGSQIAWLAGPDNHLVRTDLAAESPAPRRTDITLPTEDGFLDEKLVPNLIAGTDGAALASYPGVLPGDDLLPPYLVTIDGKPRRLAPDRPDSIDEAVFSPDGTQVALTGNQESTCATVTVTDVASGKGETAPVNAEPGTTCDGHDVYIESLWWDRDGTLNTTFEVDDANTTAEKGQRRLEGGRWVAAGTGPAGEVRQLSAGTATIEGDAPGTLYVETDGERADIDTHVRYVTAAP</sequence>
<protein>
    <recommendedName>
        <fullName evidence="3">WD40 repeat protein</fullName>
    </recommendedName>
</protein>
<dbReference type="AlphaFoldDB" id="A0A7W7VG01"/>
<dbReference type="Proteomes" id="UP000520767">
    <property type="component" value="Unassembled WGS sequence"/>
</dbReference>
<dbReference type="RefSeq" id="WP_184812918.1">
    <property type="nucleotide sequence ID" value="NZ_JACHJQ010000005.1"/>
</dbReference>
<gene>
    <name evidence="1" type="ORF">FHR82_005071</name>
</gene>
<proteinExistence type="predicted"/>
<dbReference type="EMBL" id="JACHJQ010000005">
    <property type="protein sequence ID" value="MBB4908818.1"/>
    <property type="molecule type" value="Genomic_DNA"/>
</dbReference>
<reference evidence="1 2" key="1">
    <citation type="submission" date="2020-08" db="EMBL/GenBank/DDBJ databases">
        <title>Genomic Encyclopedia of Type Strains, Phase III (KMG-III): the genomes of soil and plant-associated and newly described type strains.</title>
        <authorList>
            <person name="Whitman W."/>
        </authorList>
    </citation>
    <scope>NUCLEOTIDE SEQUENCE [LARGE SCALE GENOMIC DNA]</scope>
    <source>
        <strain evidence="1 2">CECT 8960</strain>
    </source>
</reference>
<dbReference type="InterPro" id="IPR015943">
    <property type="entry name" value="WD40/YVTN_repeat-like_dom_sf"/>
</dbReference>
<organism evidence="1 2">
    <name type="scientific">Actinophytocola algeriensis</name>
    <dbReference type="NCBI Taxonomy" id="1768010"/>
    <lineage>
        <taxon>Bacteria</taxon>
        <taxon>Bacillati</taxon>
        <taxon>Actinomycetota</taxon>
        <taxon>Actinomycetes</taxon>
        <taxon>Pseudonocardiales</taxon>
        <taxon>Pseudonocardiaceae</taxon>
    </lineage>
</organism>
<evidence type="ECO:0000313" key="1">
    <source>
        <dbReference type="EMBL" id="MBB4908818.1"/>
    </source>
</evidence>
<dbReference type="Gene3D" id="2.130.10.10">
    <property type="entry name" value="YVTN repeat-like/Quinoprotein amine dehydrogenase"/>
    <property type="match status" value="1"/>
</dbReference>
<dbReference type="InterPro" id="IPR011044">
    <property type="entry name" value="Quino_amine_DH_bsu"/>
</dbReference>
<accession>A0A7W7VG01</accession>
<name>A0A7W7VG01_9PSEU</name>
<evidence type="ECO:0000313" key="2">
    <source>
        <dbReference type="Proteomes" id="UP000520767"/>
    </source>
</evidence>
<keyword evidence="2" id="KW-1185">Reference proteome</keyword>
<dbReference type="SUPFAM" id="SSF50969">
    <property type="entry name" value="YVTN repeat-like/Quinoprotein amine dehydrogenase"/>
    <property type="match status" value="1"/>
</dbReference>
<evidence type="ECO:0008006" key="3">
    <source>
        <dbReference type="Google" id="ProtNLM"/>
    </source>
</evidence>
<comment type="caution">
    <text evidence="1">The sequence shown here is derived from an EMBL/GenBank/DDBJ whole genome shotgun (WGS) entry which is preliminary data.</text>
</comment>